<evidence type="ECO:0000256" key="1">
    <source>
        <dbReference type="SAM" id="SignalP"/>
    </source>
</evidence>
<dbReference type="Proteomes" id="UP000822688">
    <property type="component" value="Chromosome 10"/>
</dbReference>
<evidence type="ECO:0000313" key="2">
    <source>
        <dbReference type="EMBL" id="KAG0560300.1"/>
    </source>
</evidence>
<gene>
    <name evidence="2" type="ORF">KC19_10G170100</name>
</gene>
<comment type="caution">
    <text evidence="2">The sequence shown here is derived from an EMBL/GenBank/DDBJ whole genome shotgun (WGS) entry which is preliminary data.</text>
</comment>
<keyword evidence="3" id="KW-1185">Reference proteome</keyword>
<accession>A0A8T0GMP9</accession>
<proteinExistence type="predicted"/>
<dbReference type="AlphaFoldDB" id="A0A8T0GMP9"/>
<dbReference type="EMBL" id="CM026431">
    <property type="protein sequence ID" value="KAG0560300.1"/>
    <property type="molecule type" value="Genomic_DNA"/>
</dbReference>
<reference evidence="2" key="1">
    <citation type="submission" date="2020-06" db="EMBL/GenBank/DDBJ databases">
        <title>WGS assembly of Ceratodon purpureus strain R40.</title>
        <authorList>
            <person name="Carey S.B."/>
            <person name="Jenkins J."/>
            <person name="Shu S."/>
            <person name="Lovell J.T."/>
            <person name="Sreedasyam A."/>
            <person name="Maumus F."/>
            <person name="Tiley G.P."/>
            <person name="Fernandez-Pozo N."/>
            <person name="Barry K."/>
            <person name="Chen C."/>
            <person name="Wang M."/>
            <person name="Lipzen A."/>
            <person name="Daum C."/>
            <person name="Saski C.A."/>
            <person name="Payton A.C."/>
            <person name="Mcbreen J.C."/>
            <person name="Conrad R.E."/>
            <person name="Kollar L.M."/>
            <person name="Olsson S."/>
            <person name="Huttunen S."/>
            <person name="Landis J.B."/>
            <person name="Wickett N.J."/>
            <person name="Johnson M.G."/>
            <person name="Rensing S.A."/>
            <person name="Grimwood J."/>
            <person name="Schmutz J."/>
            <person name="Mcdaniel S.F."/>
        </authorList>
    </citation>
    <scope>NUCLEOTIDE SEQUENCE</scope>
    <source>
        <strain evidence="2">R40</strain>
    </source>
</reference>
<sequence length="65" mass="6831">MLKCGGTLWWNLLAGVCVCRLLAIGCLARVCVEVCVELGRSLELGNEGGVEGIGFGCVGNMQVLF</sequence>
<evidence type="ECO:0000313" key="3">
    <source>
        <dbReference type="Proteomes" id="UP000822688"/>
    </source>
</evidence>
<keyword evidence="1" id="KW-0732">Signal</keyword>
<name>A0A8T0GMP9_CERPU</name>
<feature type="chain" id="PRO_5035888938" description="Secreted protein" evidence="1">
    <location>
        <begin position="29"/>
        <end position="65"/>
    </location>
</feature>
<feature type="signal peptide" evidence="1">
    <location>
        <begin position="1"/>
        <end position="28"/>
    </location>
</feature>
<evidence type="ECO:0008006" key="4">
    <source>
        <dbReference type="Google" id="ProtNLM"/>
    </source>
</evidence>
<organism evidence="2 3">
    <name type="scientific">Ceratodon purpureus</name>
    <name type="common">Fire moss</name>
    <name type="synonym">Dicranum purpureum</name>
    <dbReference type="NCBI Taxonomy" id="3225"/>
    <lineage>
        <taxon>Eukaryota</taxon>
        <taxon>Viridiplantae</taxon>
        <taxon>Streptophyta</taxon>
        <taxon>Embryophyta</taxon>
        <taxon>Bryophyta</taxon>
        <taxon>Bryophytina</taxon>
        <taxon>Bryopsida</taxon>
        <taxon>Dicranidae</taxon>
        <taxon>Pseudoditrichales</taxon>
        <taxon>Ditrichaceae</taxon>
        <taxon>Ceratodon</taxon>
    </lineage>
</organism>
<protein>
    <recommendedName>
        <fullName evidence="4">Secreted protein</fullName>
    </recommendedName>
</protein>